<feature type="site" description="Important for enzyme activity" evidence="8">
    <location>
        <position position="729"/>
    </location>
</feature>
<dbReference type="InterPro" id="IPR041507">
    <property type="entry name" value="UCH_C"/>
</dbReference>
<evidence type="ECO:0000256" key="6">
    <source>
        <dbReference type="ARBA" id="ARBA00022807"/>
    </source>
</evidence>
<comment type="caution">
    <text evidence="11">The sequence shown here is derived from an EMBL/GenBank/DDBJ whole genome shotgun (WGS) entry which is preliminary data.</text>
</comment>
<evidence type="ECO:0000256" key="8">
    <source>
        <dbReference type="PROSITE-ProRule" id="PRU01393"/>
    </source>
</evidence>
<keyword evidence="7" id="KW-0539">Nucleus</keyword>
<proteinExistence type="inferred from homology"/>
<dbReference type="Pfam" id="PF00172">
    <property type="entry name" value="Zn_clus"/>
    <property type="match status" value="1"/>
</dbReference>
<dbReference type="CDD" id="cd00067">
    <property type="entry name" value="GAL4"/>
    <property type="match status" value="1"/>
</dbReference>
<dbReference type="PRINTS" id="PR00707">
    <property type="entry name" value="UBCTHYDRLASE"/>
</dbReference>
<dbReference type="InterPro" id="IPR021858">
    <property type="entry name" value="Fun_TF"/>
</dbReference>
<name>S8AJH1_DACHA</name>
<dbReference type="InterPro" id="IPR001578">
    <property type="entry name" value="Peptidase_C12_UCH"/>
</dbReference>
<dbReference type="GO" id="GO:0004843">
    <property type="term" value="F:cysteine-type deubiquitinase activity"/>
    <property type="evidence" value="ECO:0007669"/>
    <property type="project" value="UniProtKB-UniRule"/>
</dbReference>
<keyword evidence="3 8" id="KW-0645">Protease</keyword>
<dbReference type="Pfam" id="PF11951">
    <property type="entry name" value="Fungal_trans_2"/>
    <property type="match status" value="1"/>
</dbReference>
<accession>S8AJH1</accession>
<dbReference type="InterPro" id="IPR052400">
    <property type="entry name" value="Zn2-C6_fungal_TF"/>
</dbReference>
<feature type="active site" description="Nucleophile" evidence="8">
    <location>
        <position position="637"/>
    </location>
</feature>
<dbReference type="EMBL" id="AQGS01000254">
    <property type="protein sequence ID" value="EPS41281.1"/>
    <property type="molecule type" value="Genomic_DNA"/>
</dbReference>
<feature type="domain" description="UCH catalytic" evidence="10">
    <location>
        <begin position="521"/>
        <end position="775"/>
    </location>
</feature>
<dbReference type="InterPro" id="IPR036959">
    <property type="entry name" value="Peptidase_C12_UCH_sf"/>
</dbReference>
<dbReference type="InterPro" id="IPR001138">
    <property type="entry name" value="Zn2Cys6_DnaBD"/>
</dbReference>
<comment type="catalytic activity">
    <reaction evidence="1 8">
        <text>Thiol-dependent hydrolysis of ester, thioester, amide, peptide and isopeptide bonds formed by the C-terminal Gly of ubiquitin (a 76-residue protein attached to proteins as an intracellular targeting signal).</text>
        <dbReference type="EC" id="3.4.19.12"/>
    </reaction>
</comment>
<evidence type="ECO:0000256" key="4">
    <source>
        <dbReference type="ARBA" id="ARBA00022786"/>
    </source>
</evidence>
<evidence type="ECO:0000313" key="11">
    <source>
        <dbReference type="EMBL" id="EPS41281.1"/>
    </source>
</evidence>
<dbReference type="AlphaFoldDB" id="S8AJH1"/>
<feature type="active site" description="Proton donor" evidence="8">
    <location>
        <position position="714"/>
    </location>
</feature>
<dbReference type="PROSITE" id="PS52048">
    <property type="entry name" value="UCH_DOMAIN"/>
    <property type="match status" value="1"/>
</dbReference>
<comment type="similarity">
    <text evidence="8">Belongs to the peptidase C12 family.</text>
</comment>
<reference evidence="11 12" key="1">
    <citation type="journal article" date="2013" name="PLoS Genet.">
        <title>Genomic mechanisms accounting for the adaptation to parasitism in nematode-trapping fungi.</title>
        <authorList>
            <person name="Meerupati T."/>
            <person name="Andersson K.M."/>
            <person name="Friman E."/>
            <person name="Kumar D."/>
            <person name="Tunlid A."/>
            <person name="Ahren D."/>
        </authorList>
    </citation>
    <scope>NUCLEOTIDE SEQUENCE [LARGE SCALE GENOMIC DNA]</scope>
    <source>
        <strain evidence="11 12">CBS 200.50</strain>
    </source>
</reference>
<dbReference type="OrthoDB" id="1924260at2759"/>
<dbReference type="Proteomes" id="UP000015100">
    <property type="component" value="Unassembled WGS sequence"/>
</dbReference>
<dbReference type="FunFam" id="3.40.532.10:FF:000009">
    <property type="entry name" value="Ubiquitin carboxyl-terminal hydrolase"/>
    <property type="match status" value="1"/>
</dbReference>
<dbReference type="PANTHER" id="PTHR47657">
    <property type="entry name" value="STEROL REGULATORY ELEMENT-BINDING PROTEIN ECM22"/>
    <property type="match status" value="1"/>
</dbReference>
<keyword evidence="4 8" id="KW-0833">Ubl conjugation pathway</keyword>
<feature type="domain" description="Zn(2)-C6 fungal-type" evidence="9">
    <location>
        <begin position="17"/>
        <end position="47"/>
    </location>
</feature>
<evidence type="ECO:0000313" key="12">
    <source>
        <dbReference type="Proteomes" id="UP000015100"/>
    </source>
</evidence>
<dbReference type="CDD" id="cd09617">
    <property type="entry name" value="Peptidase_C12_UCH37_BAP1"/>
    <property type="match status" value="1"/>
</dbReference>
<dbReference type="SMART" id="SM00066">
    <property type="entry name" value="GAL4"/>
    <property type="match status" value="1"/>
</dbReference>
<dbReference type="Gene3D" id="3.40.532.10">
    <property type="entry name" value="Peptidase C12, ubiquitin carboxyl-terminal hydrolase"/>
    <property type="match status" value="1"/>
</dbReference>
<evidence type="ECO:0000259" key="10">
    <source>
        <dbReference type="PROSITE" id="PS52048"/>
    </source>
</evidence>
<keyword evidence="5 8" id="KW-0378">Hydrolase</keyword>
<gene>
    <name evidence="11" type="ORF">H072_4801</name>
</gene>
<keyword evidence="6 8" id="KW-0788">Thiol protease</keyword>
<dbReference type="EC" id="3.4.19.12" evidence="2 8"/>
<evidence type="ECO:0000256" key="5">
    <source>
        <dbReference type="ARBA" id="ARBA00022801"/>
    </source>
</evidence>
<dbReference type="STRING" id="1284197.S8AJH1"/>
<protein>
    <recommendedName>
        <fullName evidence="2 8">ubiquitinyl hydrolase 1</fullName>
        <ecNumber evidence="2 8">3.4.19.12</ecNumber>
    </recommendedName>
</protein>
<dbReference type="HOGENOM" id="CLU_333448_0_0_1"/>
<dbReference type="Pfam" id="PF18031">
    <property type="entry name" value="UCH_C"/>
    <property type="match status" value="1"/>
</dbReference>
<evidence type="ECO:0000259" key="9">
    <source>
        <dbReference type="PROSITE" id="PS50048"/>
    </source>
</evidence>
<evidence type="ECO:0000256" key="7">
    <source>
        <dbReference type="ARBA" id="ARBA00023242"/>
    </source>
</evidence>
<dbReference type="InterPro" id="IPR036864">
    <property type="entry name" value="Zn2-C6_fun-type_DNA-bd_sf"/>
</dbReference>
<dbReference type="Gene3D" id="4.10.240.10">
    <property type="entry name" value="Zn(2)-C6 fungal-type DNA-binding domain"/>
    <property type="match status" value="1"/>
</dbReference>
<dbReference type="Gene3D" id="1.20.58.860">
    <property type="match status" value="1"/>
</dbReference>
<feature type="site" description="Transition state stabilizer" evidence="8">
    <location>
        <position position="631"/>
    </location>
</feature>
<evidence type="ECO:0000256" key="3">
    <source>
        <dbReference type="ARBA" id="ARBA00022670"/>
    </source>
</evidence>
<dbReference type="PROSITE" id="PS50048">
    <property type="entry name" value="ZN2_CY6_FUNGAL_2"/>
    <property type="match status" value="1"/>
</dbReference>
<dbReference type="PROSITE" id="PS00463">
    <property type="entry name" value="ZN2_CY6_FUNGAL_1"/>
    <property type="match status" value="1"/>
</dbReference>
<dbReference type="SUPFAM" id="SSF54001">
    <property type="entry name" value="Cysteine proteinases"/>
    <property type="match status" value="1"/>
</dbReference>
<dbReference type="GO" id="GO:0008270">
    <property type="term" value="F:zinc ion binding"/>
    <property type="evidence" value="ECO:0007669"/>
    <property type="project" value="InterPro"/>
</dbReference>
<organism evidence="11 12">
    <name type="scientific">Dactylellina haptotyla (strain CBS 200.50)</name>
    <name type="common">Nematode-trapping fungus</name>
    <name type="synonym">Monacrosporium haptotylum</name>
    <dbReference type="NCBI Taxonomy" id="1284197"/>
    <lineage>
        <taxon>Eukaryota</taxon>
        <taxon>Fungi</taxon>
        <taxon>Dikarya</taxon>
        <taxon>Ascomycota</taxon>
        <taxon>Pezizomycotina</taxon>
        <taxon>Orbiliomycetes</taxon>
        <taxon>Orbiliales</taxon>
        <taxon>Orbiliaceae</taxon>
        <taxon>Dactylellina</taxon>
    </lineage>
</organism>
<dbReference type="PROSITE" id="PS52049">
    <property type="entry name" value="ULD"/>
    <property type="match status" value="1"/>
</dbReference>
<dbReference type="eggNOG" id="KOG2778">
    <property type="taxonomic scope" value="Eukaryota"/>
</dbReference>
<dbReference type="GO" id="GO:0006511">
    <property type="term" value="P:ubiquitin-dependent protein catabolic process"/>
    <property type="evidence" value="ECO:0007669"/>
    <property type="project" value="UniProtKB-UniRule"/>
</dbReference>
<dbReference type="GO" id="GO:0000981">
    <property type="term" value="F:DNA-binding transcription factor activity, RNA polymerase II-specific"/>
    <property type="evidence" value="ECO:0007669"/>
    <property type="project" value="InterPro"/>
</dbReference>
<keyword evidence="12" id="KW-1185">Reference proteome</keyword>
<dbReference type="InterPro" id="IPR038765">
    <property type="entry name" value="Papain-like_cys_pep_sf"/>
</dbReference>
<evidence type="ECO:0000256" key="1">
    <source>
        <dbReference type="ARBA" id="ARBA00000707"/>
    </source>
</evidence>
<dbReference type="Pfam" id="PF01088">
    <property type="entry name" value="Peptidase_C12"/>
    <property type="match status" value="1"/>
</dbReference>
<reference evidence="12" key="2">
    <citation type="submission" date="2013-04" db="EMBL/GenBank/DDBJ databases">
        <title>Genomic mechanisms accounting for the adaptation to parasitism in nematode-trapping fungi.</title>
        <authorList>
            <person name="Ahren D.G."/>
        </authorList>
    </citation>
    <scope>NUCLEOTIDE SEQUENCE [LARGE SCALE GENOMIC DNA]</scope>
    <source>
        <strain evidence="12">CBS 200.50</strain>
    </source>
</reference>
<dbReference type="PANTHER" id="PTHR47657:SF12">
    <property type="entry name" value="ZN(II)2CYS6 TRANSCRIPTION FACTOR (EUROFUNG)"/>
    <property type="match status" value="1"/>
</dbReference>
<sequence length="857" mass="98016">MGGQNPSRKSHTKSRKGCKTCKRRHIRCDETFPQCRNCTKHNVRCDYMDAPPPSDDSGSMPISIPVSPEYMSQDLWRRSQVPMLRSATHLSPYDAPTMRPRSSQDMRLLHDISRIASHMQMADPSLYRVWAREIPLLKFLRLAVRHEFVMEAILSLSAAHLASVSGTTESRQISFQHGGVAMKGLQDELSRFSRANADACLAASVLLSWQATDWNAWKTLMEGTTIIIQSMQSWKHESEFSEFIASLEDANSGETFQTRPSLQEQRQIVAHAQASLAELELEAVNKPVEQQALRTLSSFLTNLETQLPMSNHDHEYQMIHPLASWLFFLPLSFLRRAKSDSMVMVFLANFYGLLLAIEPLFPAVDSAYFGALCLGPIEQIHSHIRHQRNHAALLHPSMLISDYNVDYNRQLQCMQFPMQQVLRYRSRHGWITRQTEEYDPDASRLYDAQIDFEIVMNETAAQWSPYDESRNFDQFKQYNYNTTPSPVHTPVQTPYQNMQFQYPYAARQVMQPKNHGEMDPSFSEYEFFYNNGVFTYLIESLGVQGVQFEELIALEADYLKQLSYVRPITAALPPSVLPSMALGIQAPQLYRLPVYGVIFLFKYQMGKNKSEAPIDGKHDMDAPNSMFFANQTIQNACATQAILSVLLNADREQVDIGDSLREFKEFTDGFPSDLRGEALSNSDLIRDVHNSFSRSSPFVDEGTRQATEEDDLYHFIAYTPVNGVLYEIDGLQPAPISHGACTQGEFCDKIIPVIHRRVERYPPGEIRFNLMAVVQDLRVKAVEIGDEDMLAREEQKRKDWETENELRRHNFVGFIHELLKGVVKEKVKSGKYDEWISQTKDENLQKAIAARKGEPVD</sequence>
<evidence type="ECO:0000256" key="2">
    <source>
        <dbReference type="ARBA" id="ARBA00012759"/>
    </source>
</evidence>
<dbReference type="SUPFAM" id="SSF57701">
    <property type="entry name" value="Zn2/Cys6 DNA-binding domain"/>
    <property type="match status" value="1"/>
</dbReference>